<dbReference type="EMBL" id="UYJE01000279">
    <property type="protein sequence ID" value="VDH91934.1"/>
    <property type="molecule type" value="Genomic_DNA"/>
</dbReference>
<dbReference type="OrthoDB" id="6050511at2759"/>
<accession>A0A8B6BJV3</accession>
<keyword evidence="2" id="KW-1185">Reference proteome</keyword>
<dbReference type="Proteomes" id="UP000596742">
    <property type="component" value="Unassembled WGS sequence"/>
</dbReference>
<dbReference type="InterPro" id="IPR045860">
    <property type="entry name" value="Snake_toxin-like_sf"/>
</dbReference>
<comment type="caution">
    <text evidence="1">The sequence shown here is derived from an EMBL/GenBank/DDBJ whole genome shotgun (WGS) entry which is preliminary data.</text>
</comment>
<evidence type="ECO:0000313" key="2">
    <source>
        <dbReference type="Proteomes" id="UP000596742"/>
    </source>
</evidence>
<name>A0A8B6BJV3_MYTGA</name>
<sequence length="186" mass="20327">MLKKCFLDQVILGDLSTVFSAGCRSKQVCDLLASAAGRKRQHEFQRTKKNVACAHCCSTNTTNGIPCNGFLCNQNPVTVDTCLSCDSVSSPKLCQVSQQCSSNEVCVQRVFVRGGAVRYQLGCERKLMCDHLLKDYSYTHGLGQGRRANGDTDICSACCNTNQCNAEDCRHLIRKQKCNSPSVCGP</sequence>
<gene>
    <name evidence="1" type="ORF">MGAL_10B033863</name>
</gene>
<proteinExistence type="predicted"/>
<dbReference type="AlphaFoldDB" id="A0A8B6BJV3"/>
<protein>
    <submittedName>
        <fullName evidence="1">Uncharacterized protein</fullName>
    </submittedName>
</protein>
<reference evidence="1" key="1">
    <citation type="submission" date="2018-11" db="EMBL/GenBank/DDBJ databases">
        <authorList>
            <person name="Alioto T."/>
            <person name="Alioto T."/>
        </authorList>
    </citation>
    <scope>NUCLEOTIDE SEQUENCE</scope>
</reference>
<dbReference type="SUPFAM" id="SSF57302">
    <property type="entry name" value="Snake toxin-like"/>
    <property type="match status" value="1"/>
</dbReference>
<organism evidence="1 2">
    <name type="scientific">Mytilus galloprovincialis</name>
    <name type="common">Mediterranean mussel</name>
    <dbReference type="NCBI Taxonomy" id="29158"/>
    <lineage>
        <taxon>Eukaryota</taxon>
        <taxon>Metazoa</taxon>
        <taxon>Spiralia</taxon>
        <taxon>Lophotrochozoa</taxon>
        <taxon>Mollusca</taxon>
        <taxon>Bivalvia</taxon>
        <taxon>Autobranchia</taxon>
        <taxon>Pteriomorphia</taxon>
        <taxon>Mytilida</taxon>
        <taxon>Mytiloidea</taxon>
        <taxon>Mytilidae</taxon>
        <taxon>Mytilinae</taxon>
        <taxon>Mytilus</taxon>
    </lineage>
</organism>
<evidence type="ECO:0000313" key="1">
    <source>
        <dbReference type="EMBL" id="VDH91934.1"/>
    </source>
</evidence>